<keyword evidence="1" id="KW-0472">Membrane</keyword>
<gene>
    <name evidence="2" type="ORF">JK636_04125</name>
</gene>
<proteinExistence type="predicted"/>
<keyword evidence="1" id="KW-1133">Transmembrane helix</keyword>
<evidence type="ECO:0000256" key="1">
    <source>
        <dbReference type="SAM" id="Phobius"/>
    </source>
</evidence>
<name>A0ABS1TAB2_9CLOT</name>
<organism evidence="2 3">
    <name type="scientific">Clostridium rhizosphaerae</name>
    <dbReference type="NCBI Taxonomy" id="2803861"/>
    <lineage>
        <taxon>Bacteria</taxon>
        <taxon>Bacillati</taxon>
        <taxon>Bacillota</taxon>
        <taxon>Clostridia</taxon>
        <taxon>Eubacteriales</taxon>
        <taxon>Clostridiaceae</taxon>
        <taxon>Clostridium</taxon>
    </lineage>
</organism>
<dbReference type="Proteomes" id="UP000632377">
    <property type="component" value="Unassembled WGS sequence"/>
</dbReference>
<dbReference type="RefSeq" id="WP_202748817.1">
    <property type="nucleotide sequence ID" value="NZ_JAESWC010000002.1"/>
</dbReference>
<reference evidence="2 3" key="1">
    <citation type="submission" date="2021-01" db="EMBL/GenBank/DDBJ databases">
        <title>Genome public.</title>
        <authorList>
            <person name="Liu C."/>
            <person name="Sun Q."/>
        </authorList>
    </citation>
    <scope>NUCLEOTIDE SEQUENCE [LARGE SCALE GENOMIC DNA]</scope>
    <source>
        <strain evidence="2 3">YIM B02515</strain>
    </source>
</reference>
<protein>
    <submittedName>
        <fullName evidence="2">Uncharacterized protein</fullName>
    </submittedName>
</protein>
<evidence type="ECO:0000313" key="3">
    <source>
        <dbReference type="Proteomes" id="UP000632377"/>
    </source>
</evidence>
<keyword evidence="1" id="KW-0812">Transmembrane</keyword>
<comment type="caution">
    <text evidence="2">The sequence shown here is derived from an EMBL/GenBank/DDBJ whole genome shotgun (WGS) entry which is preliminary data.</text>
</comment>
<keyword evidence="3" id="KW-1185">Reference proteome</keyword>
<feature type="transmembrane region" description="Helical" evidence="1">
    <location>
        <begin position="12"/>
        <end position="37"/>
    </location>
</feature>
<accession>A0ABS1TAB2</accession>
<dbReference type="EMBL" id="JAESWC010000002">
    <property type="protein sequence ID" value="MBL4934943.1"/>
    <property type="molecule type" value="Genomic_DNA"/>
</dbReference>
<evidence type="ECO:0000313" key="2">
    <source>
        <dbReference type="EMBL" id="MBL4934943.1"/>
    </source>
</evidence>
<sequence length="55" mass="6139">MTKKSIFKKTNLGWIVASIGVGIIITFIIPIWGWMIAVGGGLIYAGWYIIEHSHH</sequence>